<gene>
    <name evidence="7" type="ORF">MKW98_001548</name>
</gene>
<evidence type="ECO:0000313" key="8">
    <source>
        <dbReference type="Proteomes" id="UP001202328"/>
    </source>
</evidence>
<evidence type="ECO:0000313" key="7">
    <source>
        <dbReference type="EMBL" id="KAI3873899.1"/>
    </source>
</evidence>
<dbReference type="PANTHER" id="PTHR31973">
    <property type="entry name" value="POLYPROTEIN, PUTATIVE-RELATED"/>
    <property type="match status" value="1"/>
</dbReference>
<dbReference type="GO" id="GO:0008270">
    <property type="term" value="F:zinc ion binding"/>
    <property type="evidence" value="ECO:0007669"/>
    <property type="project" value="UniProtKB-KW"/>
</dbReference>
<comment type="caution">
    <text evidence="7">The sequence shown here is derived from an EMBL/GenBank/DDBJ whole genome shotgun (WGS) entry which is preliminary data.</text>
</comment>
<dbReference type="PANTHER" id="PTHR31973:SF187">
    <property type="entry name" value="MUTATOR TRANSPOSASE MUDRA PROTEIN"/>
    <property type="match status" value="1"/>
</dbReference>
<feature type="compositionally biased region" description="Basic and acidic residues" evidence="5">
    <location>
        <begin position="241"/>
        <end position="264"/>
    </location>
</feature>
<dbReference type="PROSITE" id="PS50966">
    <property type="entry name" value="ZF_SWIM"/>
    <property type="match status" value="1"/>
</dbReference>
<dbReference type="AlphaFoldDB" id="A0AAD4S8V6"/>
<evidence type="ECO:0000256" key="1">
    <source>
        <dbReference type="ARBA" id="ARBA00022723"/>
    </source>
</evidence>
<keyword evidence="1" id="KW-0479">Metal-binding</keyword>
<evidence type="ECO:0000256" key="2">
    <source>
        <dbReference type="ARBA" id="ARBA00022771"/>
    </source>
</evidence>
<organism evidence="7 8">
    <name type="scientific">Papaver atlanticum</name>
    <dbReference type="NCBI Taxonomy" id="357466"/>
    <lineage>
        <taxon>Eukaryota</taxon>
        <taxon>Viridiplantae</taxon>
        <taxon>Streptophyta</taxon>
        <taxon>Embryophyta</taxon>
        <taxon>Tracheophyta</taxon>
        <taxon>Spermatophyta</taxon>
        <taxon>Magnoliopsida</taxon>
        <taxon>Ranunculales</taxon>
        <taxon>Papaveraceae</taxon>
        <taxon>Papaveroideae</taxon>
        <taxon>Papaver</taxon>
    </lineage>
</organism>
<dbReference type="InterPro" id="IPR007527">
    <property type="entry name" value="Znf_SWIM"/>
</dbReference>
<evidence type="ECO:0000256" key="3">
    <source>
        <dbReference type="ARBA" id="ARBA00022833"/>
    </source>
</evidence>
<dbReference type="InterPro" id="IPR006564">
    <property type="entry name" value="Znf_PMZ"/>
</dbReference>
<feature type="domain" description="SWIM-type" evidence="6">
    <location>
        <begin position="166"/>
        <end position="198"/>
    </location>
</feature>
<name>A0AAD4S8V6_9MAGN</name>
<dbReference type="Pfam" id="PF04434">
    <property type="entry name" value="SWIM"/>
    <property type="match status" value="1"/>
</dbReference>
<protein>
    <recommendedName>
        <fullName evidence="6">SWIM-type domain-containing protein</fullName>
    </recommendedName>
</protein>
<keyword evidence="2 4" id="KW-0863">Zinc-finger</keyword>
<dbReference type="EMBL" id="JAJJMB010012717">
    <property type="protein sequence ID" value="KAI3873899.1"/>
    <property type="molecule type" value="Genomic_DNA"/>
</dbReference>
<proteinExistence type="predicted"/>
<keyword evidence="3" id="KW-0862">Zinc</keyword>
<reference evidence="7" key="1">
    <citation type="submission" date="2022-04" db="EMBL/GenBank/DDBJ databases">
        <title>A functionally conserved STORR gene fusion in Papaver species that diverged 16.8 million years ago.</title>
        <authorList>
            <person name="Catania T."/>
        </authorList>
    </citation>
    <scope>NUCLEOTIDE SEQUENCE</scope>
    <source>
        <strain evidence="7">S-188037</strain>
    </source>
</reference>
<dbReference type="Proteomes" id="UP001202328">
    <property type="component" value="Unassembled WGS sequence"/>
</dbReference>
<evidence type="ECO:0000259" key="6">
    <source>
        <dbReference type="PROSITE" id="PS50966"/>
    </source>
</evidence>
<keyword evidence="8" id="KW-1185">Reference proteome</keyword>
<evidence type="ECO:0000256" key="4">
    <source>
        <dbReference type="PROSITE-ProRule" id="PRU00325"/>
    </source>
</evidence>
<evidence type="ECO:0000256" key="5">
    <source>
        <dbReference type="SAM" id="MobiDB-lite"/>
    </source>
</evidence>
<accession>A0AAD4S8V6</accession>
<feature type="region of interest" description="Disordered" evidence="5">
    <location>
        <begin position="241"/>
        <end position="269"/>
    </location>
</feature>
<dbReference type="SMART" id="SM00575">
    <property type="entry name" value="ZnF_PMZ"/>
    <property type="match status" value="1"/>
</dbReference>
<sequence length="306" mass="35993">MFVGKEWGSYKECRDYIKDKNIYQNFYINVYCSRIWDKVTFRCKDGYFEHTCKTTHGINNPLAKARWVFRVMLDAFKAHPKYKPKDLKAEVKRVHSVEISYWTAWHMCMERIFGKKLQGESYPDGGVVPRAEEIYKMNMQNSSALEIVPTSRDVWTILDHRNGCSWVVTLSKHQCSCRFWDVTGIPCEHAINASFFNRNANWKELLDEYHFVDKYRATYAGMVGPMDNVCKWKSKEEIEHKMRPPPYERQKGRPRTERRRDANEARGGNGQRKQCKLCIEFGHNKRGFLRKAEFAAAQGNGLFSLL</sequence>